<evidence type="ECO:0000313" key="2">
    <source>
        <dbReference type="Proteomes" id="UP001519504"/>
    </source>
</evidence>
<keyword evidence="2" id="KW-1185">Reference proteome</keyword>
<comment type="caution">
    <text evidence="1">The sequence shown here is derived from an EMBL/GenBank/DDBJ whole genome shotgun (WGS) entry which is preliminary data.</text>
</comment>
<reference evidence="1 2" key="1">
    <citation type="submission" date="2020-02" db="EMBL/GenBank/DDBJ databases">
        <title>Fructobacillus sp. isolated from paper mulberry of Taiwan.</title>
        <authorList>
            <person name="Lin S.-T."/>
        </authorList>
    </citation>
    <scope>NUCLEOTIDE SEQUENCE [LARGE SCALE GENOMIC DNA]</scope>
    <source>
        <strain evidence="1 2">M2-14</strain>
    </source>
</reference>
<name>A0ABS5R0G3_9LACO</name>
<evidence type="ECO:0000313" key="1">
    <source>
        <dbReference type="EMBL" id="MBS9338943.1"/>
    </source>
</evidence>
<gene>
    <name evidence="1" type="ORF">G6R29_04795</name>
</gene>
<dbReference type="Proteomes" id="UP001519504">
    <property type="component" value="Unassembled WGS sequence"/>
</dbReference>
<dbReference type="EMBL" id="JAAMFK010000005">
    <property type="protein sequence ID" value="MBS9338943.1"/>
    <property type="molecule type" value="Genomic_DNA"/>
</dbReference>
<protein>
    <submittedName>
        <fullName evidence="1">Metaphase chromosome protein 1</fullName>
    </submittedName>
</protein>
<accession>A0ABS5R0G3</accession>
<sequence>MKQGKSAQIKKFKKQKNLQKFQESKKLSPFDYNEFAGFLRARFFLTKQHTYQPETFEVASFFLDDMIATMVQLNFTDFTSDKHVVVKMNEVMQACLVQSTDRDWRYFVTLMPVLYDIQSFLAKEASVNDRFSVQTTPFDPNFWRMIVRTVLAVNYFRYEGKDVKKVMEESNAIDDLQFKFLSQNDKDDDFALDTIEDVYNGVQTAEPKLKIKDFDEGKEKLSDDQLAEEEAFGKRMVETFQKTAIKDLVSDQEVQMLLAFHKGMAKEYNLTHREWSNDALASFAKDHLMDYWTPEWDSLDGLGGEVARYVKFLDEKKAVDTVRLGELQASGLDHYIDIKALNTLLSKLSKQDVQNLLEKPKREDAE</sequence>
<dbReference type="RefSeq" id="WP_213809224.1">
    <property type="nucleotide sequence ID" value="NZ_JAAMFK010000005.1"/>
</dbReference>
<proteinExistence type="predicted"/>
<organism evidence="1 2">
    <name type="scientific">Fructobacillus broussonetiae</name>
    <dbReference type="NCBI Taxonomy" id="2713173"/>
    <lineage>
        <taxon>Bacteria</taxon>
        <taxon>Bacillati</taxon>
        <taxon>Bacillota</taxon>
        <taxon>Bacilli</taxon>
        <taxon>Lactobacillales</taxon>
        <taxon>Lactobacillaceae</taxon>
        <taxon>Fructobacillus</taxon>
    </lineage>
</organism>